<sequence length="551" mass="58897">MASNDEGMAPSLGSPWASQTGPWDAILKAVKDQLPSLDSDSSLSDYGEEELFIFQRNQTALIPDLSEELAEDPADGDKSRTWVAAAEESLPEVCGTQKSVRLCVCSPVLVPAELATEPGNRQNTRTKDASSQAGRDPGRPLENSGEVSALLGMAEETPRWLDSDLGSLSFNTKGSQGPPWDPQAEASLSRHEGDPKAEPASQESVNRRALRQERRKMIEKDILQKVTWDACGPASSDQGGVKEAPCHTVESAARSKIPLAEPPEGPPVLSLQQLEAWDLDYILQSMAGQEDNQGNRAPGTVWWAADRRQVQDRTVPSADDRLMEQLAVLCTMQSRASACAWKVPADTPQDTEEAGAGSRCSSRKPGSQAGPGPQLAQGMRLNTEPPTIFIDLRQTVPPDHLSPERSRGSSHSSSDSEEEEEEEVEMAALGDAEGACPSSLGLRSCTGKSQLLQQLRAFRKGIAQPKLPANKGPGGGRAQAPEDTAGSGTVRKQHMKLCAKGQSAQARLPRGRPRALGDAPEPGAAREALMPPLDQLQVPQVVGSREWAGAG</sequence>
<dbReference type="GO" id="GO:0070840">
    <property type="term" value="F:dynein complex binding"/>
    <property type="evidence" value="ECO:0007669"/>
    <property type="project" value="InterPro"/>
</dbReference>
<dbReference type="InterPro" id="IPR031531">
    <property type="entry name" value="DNAAF8"/>
</dbReference>
<evidence type="ECO:0000313" key="8">
    <source>
        <dbReference type="Proteomes" id="UP000233200"/>
    </source>
</evidence>
<feature type="compositionally biased region" description="Basic and acidic residues" evidence="6">
    <location>
        <begin position="188"/>
        <end position="197"/>
    </location>
</feature>
<feature type="region of interest" description="Disordered" evidence="6">
    <location>
        <begin position="462"/>
        <end position="551"/>
    </location>
</feature>
<evidence type="ECO:0000256" key="3">
    <source>
        <dbReference type="ARBA" id="ARBA00024190"/>
    </source>
</evidence>
<proteinExistence type="predicted"/>
<dbReference type="PANTHER" id="PTHR35977:SF1">
    <property type="entry name" value="DYNEIN AXONEMAL ASSEMBLY FACTOR 8"/>
    <property type="match status" value="1"/>
</dbReference>
<keyword evidence="8" id="KW-1185">Reference proteome</keyword>
<dbReference type="PANTHER" id="PTHR35977">
    <property type="entry name" value="CHROMOSOME 16 OPEN READING FRAME 71"/>
    <property type="match status" value="1"/>
</dbReference>
<dbReference type="STRING" id="61622.ENSRROP00000031800"/>
<dbReference type="Pfam" id="PF15773">
    <property type="entry name" value="DAAP1"/>
    <property type="match status" value="1"/>
</dbReference>
<protein>
    <recommendedName>
        <fullName evidence="4">Dynein axonemal assembly factor 8</fullName>
    </recommendedName>
    <alternativeName>
        <fullName evidence="5">Dynein axonemal-associated protein 1</fullName>
    </alternativeName>
</protein>
<reference evidence="7" key="2">
    <citation type="submission" date="2025-09" db="UniProtKB">
        <authorList>
            <consortium name="Ensembl"/>
        </authorList>
    </citation>
    <scope>IDENTIFICATION</scope>
</reference>
<gene>
    <name evidence="7" type="primary">DNAAF8</name>
</gene>
<evidence type="ECO:0000256" key="6">
    <source>
        <dbReference type="SAM" id="MobiDB-lite"/>
    </source>
</evidence>
<evidence type="ECO:0000313" key="7">
    <source>
        <dbReference type="Ensembl" id="ENSRROP00000031800.1"/>
    </source>
</evidence>
<feature type="compositionally biased region" description="Polar residues" evidence="6">
    <location>
        <begin position="119"/>
        <end position="133"/>
    </location>
</feature>
<feature type="compositionally biased region" description="Polar residues" evidence="6">
    <location>
        <begin position="166"/>
        <end position="175"/>
    </location>
</feature>
<keyword evidence="1" id="KW-0963">Cytoplasm</keyword>
<feature type="region of interest" description="Disordered" evidence="6">
    <location>
        <begin position="396"/>
        <end position="427"/>
    </location>
</feature>
<reference evidence="7" key="1">
    <citation type="submission" date="2025-08" db="UniProtKB">
        <authorList>
            <consortium name="Ensembl"/>
        </authorList>
    </citation>
    <scope>IDENTIFICATION</scope>
</reference>
<dbReference type="Ensembl" id="ENSRROT00000056219.1">
    <property type="protein sequence ID" value="ENSRROP00000031800.1"/>
    <property type="gene ID" value="ENSRROG00000039572.1"/>
</dbReference>
<comment type="subcellular location">
    <subcellularLocation>
        <location evidence="3">Dynein axonemal particle</location>
    </subcellularLocation>
</comment>
<name>A0A2K6QSP7_RHIRO</name>
<organism evidence="7 8">
    <name type="scientific">Rhinopithecus roxellana</name>
    <name type="common">Golden snub-nosed monkey</name>
    <name type="synonym">Pygathrix roxellana</name>
    <dbReference type="NCBI Taxonomy" id="61622"/>
    <lineage>
        <taxon>Eukaryota</taxon>
        <taxon>Metazoa</taxon>
        <taxon>Chordata</taxon>
        <taxon>Craniata</taxon>
        <taxon>Vertebrata</taxon>
        <taxon>Euteleostomi</taxon>
        <taxon>Mammalia</taxon>
        <taxon>Eutheria</taxon>
        <taxon>Euarchontoglires</taxon>
        <taxon>Primates</taxon>
        <taxon>Haplorrhini</taxon>
        <taxon>Catarrhini</taxon>
        <taxon>Cercopithecidae</taxon>
        <taxon>Colobinae</taxon>
        <taxon>Rhinopithecus</taxon>
    </lineage>
</organism>
<feature type="region of interest" description="Disordered" evidence="6">
    <location>
        <begin position="344"/>
        <end position="380"/>
    </location>
</feature>
<dbReference type="OMA" id="GPGTVWW"/>
<evidence type="ECO:0000256" key="5">
    <source>
        <dbReference type="ARBA" id="ARBA00030565"/>
    </source>
</evidence>
<dbReference type="GO" id="GO:0120293">
    <property type="term" value="C:dynein axonemal particle"/>
    <property type="evidence" value="ECO:0007669"/>
    <property type="project" value="UniProtKB-SubCell"/>
</dbReference>
<accession>A0A2K6QSP7</accession>
<dbReference type="AlphaFoldDB" id="A0A2K6QSP7"/>
<evidence type="ECO:0000256" key="1">
    <source>
        <dbReference type="ARBA" id="ARBA00022490"/>
    </source>
</evidence>
<feature type="region of interest" description="Disordered" evidence="6">
    <location>
        <begin position="163"/>
        <end position="208"/>
    </location>
</feature>
<comment type="function">
    <text evidence="2">In cyliated cells, dynein axonemal particle-specific protein required for deployment of ODA to the axoneme. Interacts with outer dynein arm (ODA) subunits.</text>
</comment>
<dbReference type="GeneTree" id="ENSGT00390000015381"/>
<evidence type="ECO:0000256" key="4">
    <source>
        <dbReference type="ARBA" id="ARBA00024428"/>
    </source>
</evidence>
<dbReference type="Proteomes" id="UP000233200">
    <property type="component" value="Unplaced"/>
</dbReference>
<evidence type="ECO:0000256" key="2">
    <source>
        <dbReference type="ARBA" id="ARBA00024177"/>
    </source>
</evidence>
<feature type="compositionally biased region" description="Acidic residues" evidence="6">
    <location>
        <begin position="415"/>
        <end position="425"/>
    </location>
</feature>
<feature type="region of interest" description="Disordered" evidence="6">
    <location>
        <begin position="116"/>
        <end position="144"/>
    </location>
</feature>